<dbReference type="Pfam" id="PF03140">
    <property type="entry name" value="DUF247"/>
    <property type="match status" value="1"/>
</dbReference>
<proteinExistence type="predicted"/>
<dbReference type="EMBL" id="CM017328">
    <property type="protein sequence ID" value="KAE8126135.1"/>
    <property type="molecule type" value="Genomic_DNA"/>
</dbReference>
<dbReference type="PANTHER" id="PTHR31170:SF25">
    <property type="entry name" value="BNAA09G04570D PROTEIN"/>
    <property type="match status" value="1"/>
</dbReference>
<evidence type="ECO:0000313" key="1">
    <source>
        <dbReference type="EMBL" id="KAE8126135.1"/>
    </source>
</evidence>
<protein>
    <submittedName>
        <fullName evidence="1">Uncharacterized protein</fullName>
    </submittedName>
</protein>
<dbReference type="AlphaFoldDB" id="A0A5N6RUV0"/>
<accession>A0A5N6RUV0</accession>
<sequence length="372" mass="42426">MDESMNDDVSYDSVNITIDDESTTEVLILPDSNEESEKVQSTPAAQINGFGTQEPLIGGGSPIFRVPAHVRGVEMGAYTPKIVRIGPFYQNDQPNLRAFESQKKRFLARLQTRMNSKVLENAMKEMEEKTRKWYVEDFEGMKSDDFVQMMLLDGCFIVELLRLYTMKTSQGNDQEALKEPILKTRWMVPNICRDLLLLENQIPMFVLQKIYDITAIFDNEATDPLNKLALRFFQPLRPGKDKLEEHVLNTIEKQKHPHLLALFHSTFHNSQGNPNASVQTPKCSCLKSDNLSKYEKIPGKGWVHNAKTLTYAGVQFERKSGNFLDIEYKNKKLKIPTLFIDEGTSTLLRKLIAYEQSDGSATPYFSSCCFLG</sequence>
<name>A0A5N6RUV0_9ROSI</name>
<organism evidence="1 2">
    <name type="scientific">Carpinus fangiana</name>
    <dbReference type="NCBI Taxonomy" id="176857"/>
    <lineage>
        <taxon>Eukaryota</taxon>
        <taxon>Viridiplantae</taxon>
        <taxon>Streptophyta</taxon>
        <taxon>Embryophyta</taxon>
        <taxon>Tracheophyta</taxon>
        <taxon>Spermatophyta</taxon>
        <taxon>Magnoliopsida</taxon>
        <taxon>eudicotyledons</taxon>
        <taxon>Gunneridae</taxon>
        <taxon>Pentapetalae</taxon>
        <taxon>rosids</taxon>
        <taxon>fabids</taxon>
        <taxon>Fagales</taxon>
        <taxon>Betulaceae</taxon>
        <taxon>Carpinus</taxon>
    </lineage>
</organism>
<dbReference type="Proteomes" id="UP000327013">
    <property type="component" value="Chromosome 8"/>
</dbReference>
<keyword evidence="2" id="KW-1185">Reference proteome</keyword>
<gene>
    <name evidence="1" type="ORF">FH972_020879</name>
</gene>
<reference evidence="1 2" key="1">
    <citation type="submission" date="2019-06" db="EMBL/GenBank/DDBJ databases">
        <title>A chromosomal-level reference genome of Carpinus fangiana (Coryloideae, Betulaceae).</title>
        <authorList>
            <person name="Yang X."/>
            <person name="Wang Z."/>
            <person name="Zhang L."/>
            <person name="Hao G."/>
            <person name="Liu J."/>
            <person name="Yang Y."/>
        </authorList>
    </citation>
    <scope>NUCLEOTIDE SEQUENCE [LARGE SCALE GENOMIC DNA]</scope>
    <source>
        <strain evidence="1">Cfa_2016G</strain>
        <tissue evidence="1">Leaf</tissue>
    </source>
</reference>
<dbReference type="PANTHER" id="PTHR31170">
    <property type="entry name" value="BNAC04G53230D PROTEIN"/>
    <property type="match status" value="1"/>
</dbReference>
<evidence type="ECO:0000313" key="2">
    <source>
        <dbReference type="Proteomes" id="UP000327013"/>
    </source>
</evidence>
<dbReference type="InterPro" id="IPR004158">
    <property type="entry name" value="DUF247_pln"/>
</dbReference>
<dbReference type="OrthoDB" id="1842647at2759"/>